<evidence type="ECO:0000256" key="6">
    <source>
        <dbReference type="HAMAP-Rule" id="MF_00267"/>
    </source>
</evidence>
<dbReference type="InterPro" id="IPR055219">
    <property type="entry name" value="MinC_N_1"/>
</dbReference>
<dbReference type="InterPro" id="IPR013033">
    <property type="entry name" value="MinC"/>
</dbReference>
<evidence type="ECO:0000313" key="10">
    <source>
        <dbReference type="Proteomes" id="UP000294902"/>
    </source>
</evidence>
<feature type="domain" description="Septum site-determining protein MinC N-terminal" evidence="8">
    <location>
        <begin position="6"/>
        <end position="79"/>
    </location>
</feature>
<evidence type="ECO:0000256" key="5">
    <source>
        <dbReference type="ARBA" id="ARBA00046874"/>
    </source>
</evidence>
<dbReference type="InterPro" id="IPR005526">
    <property type="entry name" value="Septum_form_inhib_MinC_C"/>
</dbReference>
<dbReference type="Pfam" id="PF03775">
    <property type="entry name" value="MinC_C"/>
    <property type="match status" value="1"/>
</dbReference>
<organism evidence="9 10">
    <name type="scientific">Natranaerovirga pectinivora</name>
    <dbReference type="NCBI Taxonomy" id="682400"/>
    <lineage>
        <taxon>Bacteria</taxon>
        <taxon>Bacillati</taxon>
        <taxon>Bacillota</taxon>
        <taxon>Clostridia</taxon>
        <taxon>Lachnospirales</taxon>
        <taxon>Natranaerovirgaceae</taxon>
        <taxon>Natranaerovirga</taxon>
    </lineage>
</organism>
<evidence type="ECO:0000256" key="3">
    <source>
        <dbReference type="ARBA" id="ARBA00023210"/>
    </source>
</evidence>
<keyword evidence="2 6" id="KW-0132">Cell division</keyword>
<dbReference type="InterPro" id="IPR016098">
    <property type="entry name" value="CAP/MinC_C"/>
</dbReference>
<keyword evidence="3 6" id="KW-0717">Septation</keyword>
<dbReference type="EMBL" id="SMAL01000004">
    <property type="protein sequence ID" value="TCT14967.1"/>
    <property type="molecule type" value="Genomic_DNA"/>
</dbReference>
<dbReference type="NCBIfam" id="TIGR01222">
    <property type="entry name" value="minC"/>
    <property type="match status" value="1"/>
</dbReference>
<dbReference type="Pfam" id="PF22642">
    <property type="entry name" value="MinC_N_1"/>
    <property type="match status" value="1"/>
</dbReference>
<dbReference type="GO" id="GO:0000917">
    <property type="term" value="P:division septum assembly"/>
    <property type="evidence" value="ECO:0007669"/>
    <property type="project" value="UniProtKB-KW"/>
</dbReference>
<keyword evidence="4 6" id="KW-0131">Cell cycle</keyword>
<dbReference type="Gene3D" id="3.30.160.540">
    <property type="match status" value="1"/>
</dbReference>
<sequence>MKNNSVLIKGNKYGLTIILDEVVDFEVIKEQLADKVREASKFFDQAKLAVSFEGRNLTSEEQKELVFTISENSTINVVCVMDNSEKEELHFKKKLDEKLQELSFNTGQFYKGTLRSGQLLEIEQSIIVIGDINPGAKVVSRGNIIVLGALKGTAYAGANGNDNAFVVALEMSPMQIKIGDVIARSPDQPSSKQVTKQPQIAIVEDGSIFIEPLSRNTINDIKFA</sequence>
<keyword evidence="10" id="KW-1185">Reference proteome</keyword>
<comment type="similarity">
    <text evidence="1 6">Belongs to the MinC family.</text>
</comment>
<dbReference type="GO" id="GO:0000902">
    <property type="term" value="P:cell morphogenesis"/>
    <property type="evidence" value="ECO:0007669"/>
    <property type="project" value="InterPro"/>
</dbReference>
<name>A0A4R3MK73_9FIRM</name>
<evidence type="ECO:0000313" key="9">
    <source>
        <dbReference type="EMBL" id="TCT14967.1"/>
    </source>
</evidence>
<evidence type="ECO:0000259" key="7">
    <source>
        <dbReference type="Pfam" id="PF03775"/>
    </source>
</evidence>
<accession>A0A4R3MK73</accession>
<dbReference type="InterPro" id="IPR036145">
    <property type="entry name" value="MinC_C_sf"/>
</dbReference>
<dbReference type="GO" id="GO:1901891">
    <property type="term" value="P:regulation of cell septum assembly"/>
    <property type="evidence" value="ECO:0007669"/>
    <property type="project" value="InterPro"/>
</dbReference>
<evidence type="ECO:0000256" key="2">
    <source>
        <dbReference type="ARBA" id="ARBA00022618"/>
    </source>
</evidence>
<evidence type="ECO:0000259" key="8">
    <source>
        <dbReference type="Pfam" id="PF22642"/>
    </source>
</evidence>
<dbReference type="Gene3D" id="2.160.20.70">
    <property type="match status" value="1"/>
</dbReference>
<evidence type="ECO:0000256" key="1">
    <source>
        <dbReference type="ARBA" id="ARBA00006291"/>
    </source>
</evidence>
<protein>
    <recommendedName>
        <fullName evidence="6">Probable septum site-determining protein MinC</fullName>
    </recommendedName>
</protein>
<feature type="domain" description="Septum formation inhibitor MinC C-terminal" evidence="7">
    <location>
        <begin position="110"/>
        <end position="210"/>
    </location>
</feature>
<dbReference type="HAMAP" id="MF_00267">
    <property type="entry name" value="MinC"/>
    <property type="match status" value="1"/>
</dbReference>
<gene>
    <name evidence="6" type="primary">minC</name>
    <name evidence="9" type="ORF">EDC18_104117</name>
</gene>
<comment type="caution">
    <text evidence="9">The sequence shown here is derived from an EMBL/GenBank/DDBJ whole genome shotgun (WGS) entry which is preliminary data.</text>
</comment>
<dbReference type="RefSeq" id="WP_132251842.1">
    <property type="nucleotide sequence ID" value="NZ_SMAL01000004.1"/>
</dbReference>
<proteinExistence type="inferred from homology"/>
<comment type="function">
    <text evidence="6">Cell division inhibitor that blocks the formation of polar Z ring septums. Rapidly oscillates between the poles of the cell to destabilize FtsZ filaments that have formed before they mature into polar Z rings. Prevents FtsZ polymerization.</text>
</comment>
<comment type="subunit">
    <text evidence="5 6">Interacts with MinD and FtsZ.</text>
</comment>
<dbReference type="PANTHER" id="PTHR34108:SF1">
    <property type="entry name" value="SEPTUM SITE-DETERMINING PROTEIN MINC"/>
    <property type="match status" value="1"/>
</dbReference>
<dbReference type="SUPFAM" id="SSF63848">
    <property type="entry name" value="Cell-division inhibitor MinC, C-terminal domain"/>
    <property type="match status" value="1"/>
</dbReference>
<reference evidence="9 10" key="1">
    <citation type="submission" date="2019-03" db="EMBL/GenBank/DDBJ databases">
        <title>Genomic Encyclopedia of Type Strains, Phase IV (KMG-IV): sequencing the most valuable type-strain genomes for metagenomic binning, comparative biology and taxonomic classification.</title>
        <authorList>
            <person name="Goeker M."/>
        </authorList>
    </citation>
    <scope>NUCLEOTIDE SEQUENCE [LARGE SCALE GENOMIC DNA]</scope>
    <source>
        <strain evidence="9 10">DSM 24629</strain>
    </source>
</reference>
<dbReference type="OrthoDB" id="9790810at2"/>
<dbReference type="Proteomes" id="UP000294902">
    <property type="component" value="Unassembled WGS sequence"/>
</dbReference>
<dbReference type="PANTHER" id="PTHR34108">
    <property type="entry name" value="SEPTUM SITE-DETERMINING PROTEIN MINC"/>
    <property type="match status" value="1"/>
</dbReference>
<evidence type="ECO:0000256" key="4">
    <source>
        <dbReference type="ARBA" id="ARBA00023306"/>
    </source>
</evidence>
<dbReference type="AlphaFoldDB" id="A0A4R3MK73"/>